<keyword evidence="8" id="KW-0486">Methionine biosynthesis</keyword>
<dbReference type="GO" id="GO:0009086">
    <property type="term" value="P:methionine biosynthetic process"/>
    <property type="evidence" value="ECO:0007669"/>
    <property type="project" value="UniProtKB-KW"/>
</dbReference>
<keyword evidence="7" id="KW-0520">NAD</keyword>
<evidence type="ECO:0000256" key="8">
    <source>
        <dbReference type="ARBA" id="ARBA00023167"/>
    </source>
</evidence>
<dbReference type="Gene3D" id="3.40.50.720">
    <property type="entry name" value="NAD(P)-binding Rossmann-like Domain"/>
    <property type="match status" value="1"/>
</dbReference>
<comment type="similarity">
    <text evidence="1">Belongs to the precorrin methyltransferase family.</text>
</comment>
<keyword evidence="16" id="KW-1185">Reference proteome</keyword>
<dbReference type="GO" id="GO:0000103">
    <property type="term" value="P:sulfate assimilation"/>
    <property type="evidence" value="ECO:0007669"/>
    <property type="project" value="InterPro"/>
</dbReference>
<protein>
    <recommendedName>
        <fullName evidence="17">Tetrapyrrole methylase domain-containing protein</fullName>
    </recommendedName>
</protein>
<evidence type="ECO:0000256" key="12">
    <source>
        <dbReference type="SAM" id="MobiDB-lite"/>
    </source>
</evidence>
<dbReference type="InterPro" id="IPR035996">
    <property type="entry name" value="4pyrrol_Methylase_sf"/>
</dbReference>
<dbReference type="OrthoDB" id="508204at2759"/>
<feature type="region of interest" description="Disordered" evidence="12">
    <location>
        <begin position="361"/>
        <end position="387"/>
    </location>
</feature>
<dbReference type="GO" id="GO:0032259">
    <property type="term" value="P:methylation"/>
    <property type="evidence" value="ECO:0007669"/>
    <property type="project" value="UniProtKB-KW"/>
</dbReference>
<evidence type="ECO:0000256" key="9">
    <source>
        <dbReference type="ARBA" id="ARBA00023244"/>
    </source>
</evidence>
<dbReference type="InterPro" id="IPR006366">
    <property type="entry name" value="CobA/CysG_C"/>
</dbReference>
<dbReference type="PANTHER" id="PTHR45790:SF6">
    <property type="entry name" value="UROPORPHYRINOGEN-III C-METHYLTRANSFERASE"/>
    <property type="match status" value="1"/>
</dbReference>
<evidence type="ECO:0000256" key="7">
    <source>
        <dbReference type="ARBA" id="ARBA00023027"/>
    </source>
</evidence>
<accession>A0A367LC36</accession>
<dbReference type="Gene3D" id="3.30.950.10">
    <property type="entry name" value="Methyltransferase, Cobalt-precorrin-4 Transmethylase, Domain 2"/>
    <property type="match status" value="1"/>
</dbReference>
<dbReference type="PANTHER" id="PTHR45790">
    <property type="entry name" value="SIROHEME SYNTHASE-RELATED"/>
    <property type="match status" value="1"/>
</dbReference>
<name>A0A367LC36_9HYPO</name>
<dbReference type="Proteomes" id="UP000253664">
    <property type="component" value="Unassembled WGS sequence"/>
</dbReference>
<dbReference type="SUPFAM" id="SSF51735">
    <property type="entry name" value="NAD(P)-binding Rossmann-fold domains"/>
    <property type="match status" value="1"/>
</dbReference>
<comment type="caution">
    <text evidence="15">The sequence shown here is derived from an EMBL/GenBank/DDBJ whole genome shotgun (WGS) entry which is preliminary data.</text>
</comment>
<evidence type="ECO:0008006" key="17">
    <source>
        <dbReference type="Google" id="ProtNLM"/>
    </source>
</evidence>
<dbReference type="GO" id="GO:0016491">
    <property type="term" value="F:oxidoreductase activity"/>
    <property type="evidence" value="ECO:0007669"/>
    <property type="project" value="UniProtKB-KW"/>
</dbReference>
<evidence type="ECO:0000256" key="2">
    <source>
        <dbReference type="ARBA" id="ARBA00022603"/>
    </source>
</evidence>
<dbReference type="CDD" id="cd11642">
    <property type="entry name" value="SUMT"/>
    <property type="match status" value="1"/>
</dbReference>
<keyword evidence="6" id="KW-0560">Oxidoreductase</keyword>
<dbReference type="InterPro" id="IPR014776">
    <property type="entry name" value="4pyrrole_Mease_sub2"/>
</dbReference>
<sequence length="485" mass="52552">MSSSSLLASLSCKDNVHVIIGNDGVAKTRCRQSASAGAHPILVSDLPPDDYDDDGDDGVGEVAGEKSRRRRWKPARDFTPDMLFSLGRHEVNHTVDAVFISLPRDAKVEAMARTCRRNRIPVNVVDSPDLCTFSLLSVYTDGPLQVGVTTNGHGCRLAVRVRRHLASQLPGGLGQAVLRRLILAGSGPGHPSLLTIATVEAIRKADVILADKLVPSPVLDLIPRRTPVQIARKFPGNAQAAQAELLEEALHHVQRGKTVVRLKQGDPYLYGRGADELSWFRDRGLGHRVLVLPGLTSAFAAPLFASVPVTQRDLAHQVLVCTGTGQKGAPTPPPEYVQGRTVVFLMALHRIQSLVDELTASTGEKGKTEEEKSPPQQAPSPPWPPSTPCAVIERASCPDQRIIRTSLSNVVEAVRQEGSRPPGLLVLGAVCEALYTPDPHTPWTVDDGFRQLDDFDALQFQLDHCPDIALMSRSKTFVMLCVAMS</sequence>
<dbReference type="GO" id="GO:0004851">
    <property type="term" value="F:uroporphyrin-III C-methyltransferase activity"/>
    <property type="evidence" value="ECO:0007669"/>
    <property type="project" value="UniProtKB-EC"/>
</dbReference>
<organism evidence="15 16">
    <name type="scientific">Ophiocordyceps polyrhachis-furcata BCC 54312</name>
    <dbReference type="NCBI Taxonomy" id="1330021"/>
    <lineage>
        <taxon>Eukaryota</taxon>
        <taxon>Fungi</taxon>
        <taxon>Dikarya</taxon>
        <taxon>Ascomycota</taxon>
        <taxon>Pezizomycotina</taxon>
        <taxon>Sordariomycetes</taxon>
        <taxon>Hypocreomycetidae</taxon>
        <taxon>Hypocreales</taxon>
        <taxon>Ophiocordycipitaceae</taxon>
        <taxon>Ophiocordyceps</taxon>
    </lineage>
</organism>
<proteinExistence type="inferred from homology"/>
<evidence type="ECO:0000259" key="13">
    <source>
        <dbReference type="Pfam" id="PF00590"/>
    </source>
</evidence>
<dbReference type="SUPFAM" id="SSF75615">
    <property type="entry name" value="Siroheme synthase middle domains-like"/>
    <property type="match status" value="1"/>
</dbReference>
<keyword evidence="2" id="KW-0489">Methyltransferase</keyword>
<comment type="function">
    <text evidence="11">Siroheme synthase involved in methionine biosynthesis.</text>
</comment>
<evidence type="ECO:0000256" key="4">
    <source>
        <dbReference type="ARBA" id="ARBA00022679"/>
    </source>
</evidence>
<dbReference type="InterPro" id="IPR050161">
    <property type="entry name" value="Siro_Cobalamin_biosynth"/>
</dbReference>
<dbReference type="InterPro" id="IPR000878">
    <property type="entry name" value="4pyrrol_Mease"/>
</dbReference>
<dbReference type="InterPro" id="IPR028281">
    <property type="entry name" value="Sirohaem_synthase_central"/>
</dbReference>
<feature type="region of interest" description="Disordered" evidence="12">
    <location>
        <begin position="41"/>
        <end position="69"/>
    </location>
</feature>
<evidence type="ECO:0000256" key="11">
    <source>
        <dbReference type="ARBA" id="ARBA00055636"/>
    </source>
</evidence>
<dbReference type="GO" id="GO:0019354">
    <property type="term" value="P:siroheme biosynthetic process"/>
    <property type="evidence" value="ECO:0007669"/>
    <property type="project" value="InterPro"/>
</dbReference>
<dbReference type="FunFam" id="3.30.950.10:FF:000005">
    <property type="entry name" value="Uroporphyrin-III c-methyltransferase, putative"/>
    <property type="match status" value="1"/>
</dbReference>
<evidence type="ECO:0000256" key="1">
    <source>
        <dbReference type="ARBA" id="ARBA00005879"/>
    </source>
</evidence>
<dbReference type="SUPFAM" id="SSF53790">
    <property type="entry name" value="Tetrapyrrole methylase"/>
    <property type="match status" value="1"/>
</dbReference>
<dbReference type="FunFam" id="3.40.1010.10:FF:000006">
    <property type="entry name" value="Siroheme synthase, putative"/>
    <property type="match status" value="1"/>
</dbReference>
<feature type="compositionally biased region" description="Basic and acidic residues" evidence="12">
    <location>
        <begin position="364"/>
        <end position="373"/>
    </location>
</feature>
<keyword evidence="4" id="KW-0808">Transferase</keyword>
<dbReference type="Pfam" id="PF00590">
    <property type="entry name" value="TP_methylase"/>
    <property type="match status" value="1"/>
</dbReference>
<keyword evidence="5" id="KW-0949">S-adenosyl-L-methionine</keyword>
<comment type="catalytic activity">
    <reaction evidence="10">
        <text>uroporphyrinogen III + 2 S-adenosyl-L-methionine = precorrin-2 + 2 S-adenosyl-L-homocysteine + H(+)</text>
        <dbReference type="Rhea" id="RHEA:32459"/>
        <dbReference type="ChEBI" id="CHEBI:15378"/>
        <dbReference type="ChEBI" id="CHEBI:57308"/>
        <dbReference type="ChEBI" id="CHEBI:57856"/>
        <dbReference type="ChEBI" id="CHEBI:58827"/>
        <dbReference type="ChEBI" id="CHEBI:59789"/>
        <dbReference type="EC" id="2.1.1.107"/>
    </reaction>
</comment>
<dbReference type="STRING" id="1330021.A0A367LC36"/>
<dbReference type="PIRSF" id="PIRSF036555">
    <property type="entry name" value="SUMT_yeast"/>
    <property type="match status" value="1"/>
</dbReference>
<dbReference type="AlphaFoldDB" id="A0A367LC36"/>
<dbReference type="Gene3D" id="3.40.1010.10">
    <property type="entry name" value="Cobalt-precorrin-4 Transmethylase, Domain 1"/>
    <property type="match status" value="1"/>
</dbReference>
<keyword evidence="9" id="KW-0627">Porphyrin biosynthesis</keyword>
<evidence type="ECO:0000256" key="10">
    <source>
        <dbReference type="ARBA" id="ARBA00052360"/>
    </source>
</evidence>
<feature type="domain" description="Tetrapyrrole methylase" evidence="13">
    <location>
        <begin position="180"/>
        <end position="409"/>
    </location>
</feature>
<gene>
    <name evidence="15" type="ORF">L249_0842</name>
</gene>
<evidence type="ECO:0000256" key="3">
    <source>
        <dbReference type="ARBA" id="ARBA00022605"/>
    </source>
</evidence>
<feature type="compositionally biased region" description="Acidic residues" evidence="12">
    <location>
        <begin position="47"/>
        <end position="59"/>
    </location>
</feature>
<reference evidence="15 16" key="1">
    <citation type="journal article" date="2015" name="BMC Genomics">
        <title>Insights from the genome of Ophiocordyceps polyrhachis-furcata to pathogenicity and host specificity in insect fungi.</title>
        <authorList>
            <person name="Wichadakul D."/>
            <person name="Kobmoo N."/>
            <person name="Ingsriswang S."/>
            <person name="Tangphatsornruang S."/>
            <person name="Chantasingh D."/>
            <person name="Luangsa-ard J.J."/>
            <person name="Eurwilaichitr L."/>
        </authorList>
    </citation>
    <scope>NUCLEOTIDE SEQUENCE [LARGE SCALE GENOMIC DNA]</scope>
    <source>
        <strain evidence="15 16">BCC 54312</strain>
    </source>
</reference>
<evidence type="ECO:0000313" key="15">
    <source>
        <dbReference type="EMBL" id="RCI11993.1"/>
    </source>
</evidence>
<evidence type="ECO:0000313" key="16">
    <source>
        <dbReference type="Proteomes" id="UP000253664"/>
    </source>
</evidence>
<evidence type="ECO:0000259" key="14">
    <source>
        <dbReference type="Pfam" id="PF14824"/>
    </source>
</evidence>
<dbReference type="InterPro" id="IPR012066">
    <property type="entry name" value="Met1_fungi"/>
</dbReference>
<dbReference type="InterPro" id="IPR014777">
    <property type="entry name" value="4pyrrole_Mease_sub1"/>
</dbReference>
<keyword evidence="3" id="KW-0028">Amino-acid biosynthesis</keyword>
<evidence type="ECO:0000256" key="5">
    <source>
        <dbReference type="ARBA" id="ARBA00022691"/>
    </source>
</evidence>
<evidence type="ECO:0000256" key="6">
    <source>
        <dbReference type="ARBA" id="ARBA00023002"/>
    </source>
</evidence>
<dbReference type="Pfam" id="PF14824">
    <property type="entry name" value="Sirohm_synth_M"/>
    <property type="match status" value="1"/>
</dbReference>
<dbReference type="InterPro" id="IPR036291">
    <property type="entry name" value="NAD(P)-bd_dom_sf"/>
</dbReference>
<feature type="domain" description="Siroheme synthase central" evidence="14">
    <location>
        <begin position="141"/>
        <end position="168"/>
    </location>
</feature>
<feature type="compositionally biased region" description="Pro residues" evidence="12">
    <location>
        <begin position="376"/>
        <end position="387"/>
    </location>
</feature>
<dbReference type="Pfam" id="PF13241">
    <property type="entry name" value="NAD_binding_7"/>
    <property type="match status" value="1"/>
</dbReference>
<dbReference type="EMBL" id="LKCN02000007">
    <property type="protein sequence ID" value="RCI11993.1"/>
    <property type="molecule type" value="Genomic_DNA"/>
</dbReference>